<keyword evidence="3 6" id="KW-1133">Transmembrane helix</keyword>
<comment type="subcellular location">
    <subcellularLocation>
        <location evidence="1">Membrane</location>
        <topology evidence="1">Multi-pass membrane protein</topology>
    </subcellularLocation>
</comment>
<sequence>MSSTSLTTFITVFFIVFLTQQLVHSNDLDPVLTSPGDHVILVFIDIHGEFQDGACSGWPDWVNYERAHFLYWKSLADNNTGNTLLLDAHVHVIGIEIYDSCGSERRVATLLRNRLYDPRCENATRDIAVDNAKICKHVARRILSYSTAKVDGVISSFTDVLHVSMLDKGRPTVEEDYIVADIPVYSNIQILGHVLKSLNWDYVATAADDRPISQAEHSAFLKLADDLGICVRYSQTIANISTDNIGDVTTPGIIVFLNKKNLLDNLNIISNGLAADASVIIVTHDKETDSLKILQTFKNIKKAVILTDDWDKTMEEDNNFADYVTLYLNETFTEGNSLLATYFSQNFNCTLNETEEKIRCADVGFIDKELFRSCGIDRFHAFGDVYKVMSQASVAMASNNCSTFSRACLDAELFETSTDFKGVTLNQLTKREPFTALISLITDGHFNKSEVLTYNGVDSVTPSVQEWIRADDTFPESVCDTWCPVCNKDVCSNMSTEQPFDGDFVYIPGDIVIAAFLPLSSQWDKLSEDAICSGLNVDANYDVISEAFLFAIQSAKDRQPTFLPNASFGALLFDSCTDRRRAMQVLTNFESCSYNFETDLRFWKPTPLIVPAYLTFDKNNDVAGLESDKLILQVDGKGRVVSDEELVYDPTMYSHDAVLSIRLTSRQLLKTWIVVESRDNWVDLSSIPIPLGTIFFELQHKQNEEFNAHLRDLLTNNITLHSSYNTWLARYANARGFQSRSQVLSDVTTLMQASDVIRAVDILLNAVSKASNNICGNNMTLCPGFLSESPTEVRQELRNVMFKYEGATVGQWVDQQLTADLDLLKSYNSIGEALPELRKSYCVDEPCVCLNINASSDDSMDPTSMTLDHEMGYVDSTAEFKSELWKIIVVIIAGSGAFITVFVLIYFLCKVCGGTLMRRYLLLGIPLLIAMMFLFLAVLPFVFTPSESVCGMRYFAHGFSYTLCFGAMLSKMMSVRSYSLIGLGGEVSRINTLFMWFFAISVQVAIGVQWWILRKPVLFSTNVFEVRKGNLEEITYYACDFQRKDFVAYHSYVIFLLVLCCIYSLSLKSLMKNNKEVSSNVLIICSWFCLALWIALIVTLLVLDRDYLEAICAIGLLANALAVLVIIFLPTLTAVSRLKYEVASAGGRREENGYKLDPDFRFERPYSLPGTLHSSITDKTLTYPRSLATFDTSLSY</sequence>
<keyword evidence="5" id="KW-0325">Glycoprotein</keyword>
<dbReference type="PROSITE" id="PS50259">
    <property type="entry name" value="G_PROTEIN_RECEP_F3_4"/>
    <property type="match status" value="1"/>
</dbReference>
<feature type="transmembrane region" description="Helical" evidence="6">
    <location>
        <begin position="993"/>
        <end position="1012"/>
    </location>
</feature>
<keyword evidence="4 6" id="KW-0472">Membrane</keyword>
<feature type="transmembrane region" description="Helical" evidence="6">
    <location>
        <begin position="920"/>
        <end position="942"/>
    </location>
</feature>
<dbReference type="PANTHER" id="PTHR24060">
    <property type="entry name" value="METABOTROPIC GLUTAMATE RECEPTOR"/>
    <property type="match status" value="1"/>
</dbReference>
<evidence type="ECO:0000256" key="1">
    <source>
        <dbReference type="ARBA" id="ARBA00004141"/>
    </source>
</evidence>
<dbReference type="InterPro" id="IPR017978">
    <property type="entry name" value="GPCR_3_C"/>
</dbReference>
<feature type="transmembrane region" description="Helical" evidence="6">
    <location>
        <begin position="954"/>
        <end position="972"/>
    </location>
</feature>
<keyword evidence="10" id="KW-1185">Reference proteome</keyword>
<evidence type="ECO:0000256" key="3">
    <source>
        <dbReference type="ARBA" id="ARBA00022989"/>
    </source>
</evidence>
<proteinExistence type="predicted"/>
<feature type="transmembrane region" description="Helical" evidence="6">
    <location>
        <begin position="884"/>
        <end position="908"/>
    </location>
</feature>
<dbReference type="InterPro" id="IPR028082">
    <property type="entry name" value="Peripla_BP_I"/>
</dbReference>
<evidence type="ECO:0000259" key="8">
    <source>
        <dbReference type="PROSITE" id="PS50259"/>
    </source>
</evidence>
<evidence type="ECO:0000256" key="4">
    <source>
        <dbReference type="ARBA" id="ARBA00023136"/>
    </source>
</evidence>
<reference evidence="9" key="1">
    <citation type="submission" date="2022-11" db="EMBL/GenBank/DDBJ databases">
        <title>Centuries of genome instability and evolution in soft-shell clam transmissible cancer (bioRxiv).</title>
        <authorList>
            <person name="Hart S.F.M."/>
            <person name="Yonemitsu M.A."/>
            <person name="Giersch R.M."/>
            <person name="Beal B.F."/>
            <person name="Arriagada G."/>
            <person name="Davis B.W."/>
            <person name="Ostrander E.A."/>
            <person name="Goff S.P."/>
            <person name="Metzger M.J."/>
        </authorList>
    </citation>
    <scope>NUCLEOTIDE SEQUENCE</scope>
    <source>
        <strain evidence="9">MELC-2E11</strain>
        <tissue evidence="9">Siphon/mantle</tissue>
    </source>
</reference>
<dbReference type="CDD" id="cd13953">
    <property type="entry name" value="7tm_classC_mGluR-like"/>
    <property type="match status" value="1"/>
</dbReference>
<evidence type="ECO:0000313" key="9">
    <source>
        <dbReference type="EMBL" id="WAR25762.1"/>
    </source>
</evidence>
<keyword evidence="7" id="KW-0732">Signal</keyword>
<dbReference type="SUPFAM" id="SSF53822">
    <property type="entry name" value="Periplasmic binding protein-like I"/>
    <property type="match status" value="2"/>
</dbReference>
<dbReference type="EMBL" id="CP111025">
    <property type="protein sequence ID" value="WAR25762.1"/>
    <property type="molecule type" value="Genomic_DNA"/>
</dbReference>
<name>A0ABY7FUD4_MYAAR</name>
<dbReference type="Proteomes" id="UP001164746">
    <property type="component" value="Chromosome 14"/>
</dbReference>
<gene>
    <name evidence="9" type="ORF">MAR_011466</name>
</gene>
<protein>
    <submittedName>
        <fullName evidence="9">GPC5C-like protein</fullName>
    </submittedName>
</protein>
<dbReference type="Gene3D" id="3.40.50.2300">
    <property type="match status" value="5"/>
</dbReference>
<accession>A0ABY7FUD4</accession>
<dbReference type="Pfam" id="PF00003">
    <property type="entry name" value="7tm_3"/>
    <property type="match status" value="1"/>
</dbReference>
<organism evidence="9 10">
    <name type="scientific">Mya arenaria</name>
    <name type="common">Soft-shell clam</name>
    <dbReference type="NCBI Taxonomy" id="6604"/>
    <lineage>
        <taxon>Eukaryota</taxon>
        <taxon>Metazoa</taxon>
        <taxon>Spiralia</taxon>
        <taxon>Lophotrochozoa</taxon>
        <taxon>Mollusca</taxon>
        <taxon>Bivalvia</taxon>
        <taxon>Autobranchia</taxon>
        <taxon>Heteroconchia</taxon>
        <taxon>Euheterodonta</taxon>
        <taxon>Imparidentia</taxon>
        <taxon>Neoheterodontei</taxon>
        <taxon>Myida</taxon>
        <taxon>Myoidea</taxon>
        <taxon>Myidae</taxon>
        <taxon>Mya</taxon>
    </lineage>
</organism>
<feature type="transmembrane region" description="Helical" evidence="6">
    <location>
        <begin position="1077"/>
        <end position="1101"/>
    </location>
</feature>
<evidence type="ECO:0000256" key="2">
    <source>
        <dbReference type="ARBA" id="ARBA00022692"/>
    </source>
</evidence>
<feature type="signal peptide" evidence="7">
    <location>
        <begin position="1"/>
        <end position="25"/>
    </location>
</feature>
<keyword evidence="2 6" id="KW-0812">Transmembrane</keyword>
<feature type="transmembrane region" description="Helical" evidence="6">
    <location>
        <begin position="1107"/>
        <end position="1129"/>
    </location>
</feature>
<evidence type="ECO:0000256" key="5">
    <source>
        <dbReference type="ARBA" id="ARBA00023180"/>
    </source>
</evidence>
<evidence type="ECO:0000313" key="10">
    <source>
        <dbReference type="Proteomes" id="UP001164746"/>
    </source>
</evidence>
<evidence type="ECO:0000256" key="6">
    <source>
        <dbReference type="SAM" id="Phobius"/>
    </source>
</evidence>
<dbReference type="InterPro" id="IPR050726">
    <property type="entry name" value="mGluR"/>
</dbReference>
<feature type="domain" description="G-protein coupled receptors family 3 profile" evidence="8">
    <location>
        <begin position="885"/>
        <end position="1135"/>
    </location>
</feature>
<feature type="transmembrane region" description="Helical" evidence="6">
    <location>
        <begin position="1046"/>
        <end position="1065"/>
    </location>
</feature>
<feature type="chain" id="PRO_5045150836" evidence="7">
    <location>
        <begin position="26"/>
        <end position="1196"/>
    </location>
</feature>
<evidence type="ECO:0000256" key="7">
    <source>
        <dbReference type="SAM" id="SignalP"/>
    </source>
</evidence>